<reference evidence="2" key="1">
    <citation type="submission" date="2022-12" db="EMBL/GenBank/DDBJ databases">
        <title>Paraconexibacter alkalitolerans sp. nov. and Baekduia alba sp. nov., isolated from soil and emended description of the genera Paraconexibacter (Chun et al., 2020) and Baekduia (An et al., 2020).</title>
        <authorList>
            <person name="Vieira S."/>
            <person name="Huber K.J."/>
            <person name="Geppert A."/>
            <person name="Wolf J."/>
            <person name="Neumann-Schaal M."/>
            <person name="Muesken M."/>
            <person name="Overmann J."/>
        </authorList>
    </citation>
    <scope>NUCLEOTIDE SEQUENCE</scope>
    <source>
        <strain evidence="2">AEG42_29</strain>
    </source>
</reference>
<organism evidence="2">
    <name type="scientific">Paraconexibacter sp. AEG42_29</name>
    <dbReference type="NCBI Taxonomy" id="2997339"/>
    <lineage>
        <taxon>Bacteria</taxon>
        <taxon>Bacillati</taxon>
        <taxon>Actinomycetota</taxon>
        <taxon>Thermoleophilia</taxon>
        <taxon>Solirubrobacterales</taxon>
        <taxon>Paraconexibacteraceae</taxon>
        <taxon>Paraconexibacter</taxon>
    </lineage>
</organism>
<gene>
    <name evidence="2" type="ORF">DSM112329_04922</name>
</gene>
<dbReference type="KEGG" id="parq:DSM112329_04922"/>
<name>A0AAU7B2Y1_9ACTN</name>
<evidence type="ECO:0000313" key="2">
    <source>
        <dbReference type="EMBL" id="XAY08027.1"/>
    </source>
</evidence>
<feature type="region of interest" description="Disordered" evidence="1">
    <location>
        <begin position="1"/>
        <end position="20"/>
    </location>
</feature>
<dbReference type="EMBL" id="CP114014">
    <property type="protein sequence ID" value="XAY08027.1"/>
    <property type="molecule type" value="Genomic_DNA"/>
</dbReference>
<accession>A0AAU7B2Y1</accession>
<evidence type="ECO:0000256" key="1">
    <source>
        <dbReference type="SAM" id="MobiDB-lite"/>
    </source>
</evidence>
<sequence length="99" mass="10919">MQGVERKSKPDVRHPACPTPQALRHLVCPNRLRSGRAPLNIDRGRPALDLQGSYGRYRSGSCSNAVSASVSTLKCTRCQRAATPSRQLIFFPDSRVRGK</sequence>
<protein>
    <submittedName>
        <fullName evidence="2">Uncharacterized protein</fullName>
    </submittedName>
</protein>
<dbReference type="AlphaFoldDB" id="A0AAU7B2Y1"/>
<proteinExistence type="predicted"/>
<feature type="compositionally biased region" description="Basic and acidic residues" evidence="1">
    <location>
        <begin position="1"/>
        <end position="14"/>
    </location>
</feature>